<proteinExistence type="predicted"/>
<dbReference type="GO" id="GO:0008713">
    <property type="term" value="F:ADP-heptose-lipopolysaccharide heptosyltransferase activity"/>
    <property type="evidence" value="ECO:0007669"/>
    <property type="project" value="TreeGrafter"/>
</dbReference>
<evidence type="ECO:0000256" key="2">
    <source>
        <dbReference type="ARBA" id="ARBA00022679"/>
    </source>
</evidence>
<dbReference type="GO" id="GO:0005829">
    <property type="term" value="C:cytosol"/>
    <property type="evidence" value="ECO:0007669"/>
    <property type="project" value="TreeGrafter"/>
</dbReference>
<dbReference type="Pfam" id="PF01075">
    <property type="entry name" value="Glyco_transf_9"/>
    <property type="match status" value="1"/>
</dbReference>
<dbReference type="EMBL" id="FNGA01000002">
    <property type="protein sequence ID" value="SDK74512.1"/>
    <property type="molecule type" value="Genomic_DNA"/>
</dbReference>
<keyword evidence="1" id="KW-0328">Glycosyltransferase</keyword>
<dbReference type="STRING" id="246191.SAMN05660337_1076"/>
<organism evidence="3 4">
    <name type="scientific">Maridesulfovibrio ferrireducens</name>
    <dbReference type="NCBI Taxonomy" id="246191"/>
    <lineage>
        <taxon>Bacteria</taxon>
        <taxon>Pseudomonadati</taxon>
        <taxon>Thermodesulfobacteriota</taxon>
        <taxon>Desulfovibrionia</taxon>
        <taxon>Desulfovibrionales</taxon>
        <taxon>Desulfovibrionaceae</taxon>
        <taxon>Maridesulfovibrio</taxon>
    </lineage>
</organism>
<evidence type="ECO:0000313" key="4">
    <source>
        <dbReference type="Proteomes" id="UP000199053"/>
    </source>
</evidence>
<dbReference type="Gene3D" id="3.40.50.2000">
    <property type="entry name" value="Glycogen Phosphorylase B"/>
    <property type="match status" value="2"/>
</dbReference>
<protein>
    <submittedName>
        <fullName evidence="3">ADP-heptose:LPS heptosyltransferase</fullName>
    </submittedName>
</protein>
<accession>A0A1G9EEE0</accession>
<dbReference type="AlphaFoldDB" id="A0A1G9EEE0"/>
<keyword evidence="4" id="KW-1185">Reference proteome</keyword>
<evidence type="ECO:0000313" key="3">
    <source>
        <dbReference type="EMBL" id="SDK74512.1"/>
    </source>
</evidence>
<dbReference type="CDD" id="cd03789">
    <property type="entry name" value="GT9_LPS_heptosyltransferase"/>
    <property type="match status" value="1"/>
</dbReference>
<dbReference type="SUPFAM" id="SSF53756">
    <property type="entry name" value="UDP-Glycosyltransferase/glycogen phosphorylase"/>
    <property type="match status" value="1"/>
</dbReference>
<reference evidence="4" key="1">
    <citation type="submission" date="2016-10" db="EMBL/GenBank/DDBJ databases">
        <authorList>
            <person name="Varghese N."/>
            <person name="Submissions S."/>
        </authorList>
    </citation>
    <scope>NUCLEOTIDE SEQUENCE [LARGE SCALE GENOMIC DNA]</scope>
    <source>
        <strain evidence="4">DSM 16995</strain>
    </source>
</reference>
<dbReference type="RefSeq" id="WP_092159038.1">
    <property type="nucleotide sequence ID" value="NZ_FNGA01000002.1"/>
</dbReference>
<dbReference type="OrthoDB" id="9760688at2"/>
<dbReference type="InterPro" id="IPR002201">
    <property type="entry name" value="Glyco_trans_9"/>
</dbReference>
<dbReference type="PANTHER" id="PTHR30160">
    <property type="entry name" value="TETRAACYLDISACCHARIDE 4'-KINASE-RELATED"/>
    <property type="match status" value="1"/>
</dbReference>
<dbReference type="InterPro" id="IPR051199">
    <property type="entry name" value="LPS_LOS_Heptosyltrfase"/>
</dbReference>
<name>A0A1G9EEE0_9BACT</name>
<sequence length="337" mass="38687">MHPLKDNHKIIFRLSALGDLILTTGVIDFWAEKYGWTFSVITKQQYAAPLEKNPHITEIIKLDKNDLGDSAWITKAGELALKYEGCELIDLHSTLRSRILAMRWRGTVSRYKKFSLERRLFKLTRSSKLEKVLEDKPVTVRYTSAIEKELPDAKELLPHIYLTKSEKCNALSMMKRENLNKNFIALHPYATHPDKAWPREYWRELIKQLDEKGIQWAVVGKDENILNAGKSEWNFTNRLSLRQTSAILQEAKFLVTGDSGPMHLAAGVGTPVIAMFGPTSKVWGFYPAGKYDRILELDLNCRPCSLHGKSNCSKNRECLKKIRPENIMNILLNPNTY</sequence>
<dbReference type="Proteomes" id="UP000199053">
    <property type="component" value="Unassembled WGS sequence"/>
</dbReference>
<keyword evidence="2 3" id="KW-0808">Transferase</keyword>
<gene>
    <name evidence="3" type="ORF">SAMN05660337_1076</name>
</gene>
<evidence type="ECO:0000256" key="1">
    <source>
        <dbReference type="ARBA" id="ARBA00022676"/>
    </source>
</evidence>
<dbReference type="GO" id="GO:0009244">
    <property type="term" value="P:lipopolysaccharide core region biosynthetic process"/>
    <property type="evidence" value="ECO:0007669"/>
    <property type="project" value="TreeGrafter"/>
</dbReference>